<dbReference type="EMBL" id="CM029043">
    <property type="protein sequence ID" value="KAG2610505.1"/>
    <property type="molecule type" value="Genomic_DNA"/>
</dbReference>
<protein>
    <submittedName>
        <fullName evidence="2">Uncharacterized protein</fullName>
    </submittedName>
</protein>
<feature type="region of interest" description="Disordered" evidence="1">
    <location>
        <begin position="1"/>
        <end position="161"/>
    </location>
</feature>
<feature type="compositionally biased region" description="Low complexity" evidence="1">
    <location>
        <begin position="56"/>
        <end position="76"/>
    </location>
</feature>
<evidence type="ECO:0000313" key="2">
    <source>
        <dbReference type="EMBL" id="KAG2610505.1"/>
    </source>
</evidence>
<proteinExistence type="predicted"/>
<sequence>MVKEEGMGAGREARQRGQRPRRSAGCGCRRAVRQQRGVVRAAQRGQACALKWSGDGAAQRGSSGAAAGQRAQAVQRRNSKHGSARRSSAESEGREREERRGVPAVPRGGAPPRLHQPPHVRLSAEEEAAGVGQGAAGVGEEDIRGDERRVSCSGVGEELRR</sequence>
<comment type="caution">
    <text evidence="2">The sequence shown here is derived from an EMBL/GenBank/DDBJ whole genome shotgun (WGS) entry which is preliminary data.</text>
</comment>
<feature type="compositionally biased region" description="Low complexity" evidence="1">
    <location>
        <begin position="102"/>
        <end position="113"/>
    </location>
</feature>
<organism evidence="2 3">
    <name type="scientific">Panicum virgatum</name>
    <name type="common">Blackwell switchgrass</name>
    <dbReference type="NCBI Taxonomy" id="38727"/>
    <lineage>
        <taxon>Eukaryota</taxon>
        <taxon>Viridiplantae</taxon>
        <taxon>Streptophyta</taxon>
        <taxon>Embryophyta</taxon>
        <taxon>Tracheophyta</taxon>
        <taxon>Spermatophyta</taxon>
        <taxon>Magnoliopsida</taxon>
        <taxon>Liliopsida</taxon>
        <taxon>Poales</taxon>
        <taxon>Poaceae</taxon>
        <taxon>PACMAD clade</taxon>
        <taxon>Panicoideae</taxon>
        <taxon>Panicodae</taxon>
        <taxon>Paniceae</taxon>
        <taxon>Panicinae</taxon>
        <taxon>Panicum</taxon>
        <taxon>Panicum sect. Hiantes</taxon>
    </lineage>
</organism>
<feature type="compositionally biased region" description="Low complexity" evidence="1">
    <location>
        <begin position="23"/>
        <end position="47"/>
    </location>
</feature>
<name>A0A8T0TN58_PANVG</name>
<dbReference type="AlphaFoldDB" id="A0A8T0TN58"/>
<reference evidence="2" key="1">
    <citation type="submission" date="2020-05" db="EMBL/GenBank/DDBJ databases">
        <title>WGS assembly of Panicum virgatum.</title>
        <authorList>
            <person name="Lovell J.T."/>
            <person name="Jenkins J."/>
            <person name="Shu S."/>
            <person name="Juenger T.E."/>
            <person name="Schmutz J."/>
        </authorList>
    </citation>
    <scope>NUCLEOTIDE SEQUENCE</scope>
    <source>
        <strain evidence="2">AP13</strain>
    </source>
</reference>
<keyword evidence="3" id="KW-1185">Reference proteome</keyword>
<dbReference type="Proteomes" id="UP000823388">
    <property type="component" value="Chromosome 4K"/>
</dbReference>
<feature type="compositionally biased region" description="Basic and acidic residues" evidence="1">
    <location>
        <begin position="87"/>
        <end position="101"/>
    </location>
</feature>
<gene>
    <name evidence="2" type="ORF">PVAP13_4KG196681</name>
</gene>
<accession>A0A8T0TN58</accession>
<evidence type="ECO:0000313" key="3">
    <source>
        <dbReference type="Proteomes" id="UP000823388"/>
    </source>
</evidence>
<feature type="compositionally biased region" description="Basic and acidic residues" evidence="1">
    <location>
        <begin position="1"/>
        <end position="15"/>
    </location>
</feature>
<evidence type="ECO:0000256" key="1">
    <source>
        <dbReference type="SAM" id="MobiDB-lite"/>
    </source>
</evidence>
<feature type="compositionally biased region" description="Basic and acidic residues" evidence="1">
    <location>
        <begin position="141"/>
        <end position="150"/>
    </location>
</feature>